<organism evidence="6 9">
    <name type="scientific">Gilliamella apicola</name>
    <dbReference type="NCBI Taxonomy" id="1196095"/>
    <lineage>
        <taxon>Bacteria</taxon>
        <taxon>Pseudomonadati</taxon>
        <taxon>Pseudomonadota</taxon>
        <taxon>Gammaproteobacteria</taxon>
        <taxon>Orbales</taxon>
        <taxon>Orbaceae</taxon>
        <taxon>Gilliamella</taxon>
    </lineage>
</organism>
<dbReference type="RefSeq" id="WP_086301424.1">
    <property type="nucleotide sequence ID" value="NZ_MZNE01000060.1"/>
</dbReference>
<dbReference type="PANTHER" id="PTHR33337">
    <property type="entry name" value="GFA DOMAIN-CONTAINING PROTEIN"/>
    <property type="match status" value="1"/>
</dbReference>
<keyword evidence="4" id="KW-0456">Lyase</keyword>
<proteinExistence type="inferred from homology"/>
<feature type="domain" description="CENP-V/GFA" evidence="5">
    <location>
        <begin position="2"/>
        <end position="117"/>
    </location>
</feature>
<dbReference type="GO" id="GO:0016846">
    <property type="term" value="F:carbon-sulfur lyase activity"/>
    <property type="evidence" value="ECO:0007669"/>
    <property type="project" value="InterPro"/>
</dbReference>
<dbReference type="EMBL" id="NART01000004">
    <property type="protein sequence ID" value="OTQ11602.1"/>
    <property type="molecule type" value="Genomic_DNA"/>
</dbReference>
<evidence type="ECO:0000313" key="8">
    <source>
        <dbReference type="Proteomes" id="UP000194800"/>
    </source>
</evidence>
<dbReference type="Gene3D" id="3.90.1590.10">
    <property type="entry name" value="glutathione-dependent formaldehyde- activating enzyme (gfa)"/>
    <property type="match status" value="1"/>
</dbReference>
<dbReference type="GO" id="GO:0046872">
    <property type="term" value="F:metal ion binding"/>
    <property type="evidence" value="ECO:0007669"/>
    <property type="project" value="UniProtKB-KW"/>
</dbReference>
<evidence type="ECO:0000259" key="5">
    <source>
        <dbReference type="PROSITE" id="PS51891"/>
    </source>
</evidence>
<evidence type="ECO:0000313" key="7">
    <source>
        <dbReference type="EMBL" id="OTQ11602.1"/>
    </source>
</evidence>
<evidence type="ECO:0000256" key="2">
    <source>
        <dbReference type="ARBA" id="ARBA00022723"/>
    </source>
</evidence>
<accession>A0A242NFC0</accession>
<evidence type="ECO:0000256" key="1">
    <source>
        <dbReference type="ARBA" id="ARBA00005495"/>
    </source>
</evidence>
<keyword evidence="3" id="KW-0862">Zinc</keyword>
<reference evidence="8 9" key="1">
    <citation type="submission" date="2017-03" db="EMBL/GenBank/DDBJ databases">
        <title>Comparative genomics of honeybee gut symbionts reveal geographically distinct and subgroup specific antibiotic resistance.</title>
        <authorList>
            <person name="Ludvigsen J."/>
            <person name="Porcellato D."/>
            <person name="Labee-Lund T.M."/>
            <person name="Amdam G.V."/>
            <person name="Rudi K."/>
        </authorList>
    </citation>
    <scope>NUCLEOTIDE SEQUENCE [LARGE SCALE GENOMIC DNA]</scope>
    <source>
        <strain evidence="6 9">A-7-12</strain>
        <strain evidence="7 8">A-9-12</strain>
    </source>
</reference>
<sequence>MITGNCLCGEVVYQVNSDIKTIVFCHCSRCRKQTGTAFNASAIIKKIDLTFIKGESNIKIYASNGVNRHFCSNCGSHIFSVRENDSNTYRLRIGLINEPINTEDRIHVYTDSKANWDNICDGYTQYPDAINSSDFIPNNS</sequence>
<evidence type="ECO:0000256" key="4">
    <source>
        <dbReference type="ARBA" id="ARBA00023239"/>
    </source>
</evidence>
<evidence type="ECO:0000313" key="6">
    <source>
        <dbReference type="EMBL" id="OTP98444.1"/>
    </source>
</evidence>
<dbReference type="PROSITE" id="PS51891">
    <property type="entry name" value="CENP_V_GFA"/>
    <property type="match status" value="1"/>
</dbReference>
<dbReference type="InterPro" id="IPR011057">
    <property type="entry name" value="Mss4-like_sf"/>
</dbReference>
<dbReference type="EMBL" id="NARP01000031">
    <property type="protein sequence ID" value="OTP98444.1"/>
    <property type="molecule type" value="Genomic_DNA"/>
</dbReference>
<protein>
    <recommendedName>
        <fullName evidence="5">CENP-V/GFA domain-containing protein</fullName>
    </recommendedName>
</protein>
<name>A0A242NFC0_9GAMM</name>
<dbReference type="InterPro" id="IPR006913">
    <property type="entry name" value="CENP-V/GFA"/>
</dbReference>
<gene>
    <name evidence="7" type="ORF">B6C91_01835</name>
    <name evidence="6" type="ORF">B6D08_11130</name>
</gene>
<evidence type="ECO:0000256" key="3">
    <source>
        <dbReference type="ARBA" id="ARBA00022833"/>
    </source>
</evidence>
<dbReference type="Pfam" id="PF04828">
    <property type="entry name" value="GFA"/>
    <property type="match status" value="1"/>
</dbReference>
<dbReference type="Proteomes" id="UP000194800">
    <property type="component" value="Unassembled WGS sequence"/>
</dbReference>
<evidence type="ECO:0000313" key="9">
    <source>
        <dbReference type="Proteomes" id="UP000194977"/>
    </source>
</evidence>
<dbReference type="OrthoDB" id="9786619at2"/>
<dbReference type="AlphaFoldDB" id="A0A242NFC0"/>
<comment type="caution">
    <text evidence="6">The sequence shown here is derived from an EMBL/GenBank/DDBJ whole genome shotgun (WGS) entry which is preliminary data.</text>
</comment>
<comment type="similarity">
    <text evidence="1">Belongs to the Gfa family.</text>
</comment>
<keyword evidence="8" id="KW-1185">Reference proteome</keyword>
<dbReference type="SUPFAM" id="SSF51316">
    <property type="entry name" value="Mss4-like"/>
    <property type="match status" value="1"/>
</dbReference>
<dbReference type="Proteomes" id="UP000194977">
    <property type="component" value="Unassembled WGS sequence"/>
</dbReference>
<keyword evidence="2" id="KW-0479">Metal-binding</keyword>
<dbReference type="PANTHER" id="PTHR33337:SF40">
    <property type="entry name" value="CENP-V_GFA DOMAIN-CONTAINING PROTEIN-RELATED"/>
    <property type="match status" value="1"/>
</dbReference>